<organism evidence="1">
    <name type="scientific">Arundo donax</name>
    <name type="common">Giant reed</name>
    <name type="synonym">Donax arundinaceus</name>
    <dbReference type="NCBI Taxonomy" id="35708"/>
    <lineage>
        <taxon>Eukaryota</taxon>
        <taxon>Viridiplantae</taxon>
        <taxon>Streptophyta</taxon>
        <taxon>Embryophyta</taxon>
        <taxon>Tracheophyta</taxon>
        <taxon>Spermatophyta</taxon>
        <taxon>Magnoliopsida</taxon>
        <taxon>Liliopsida</taxon>
        <taxon>Poales</taxon>
        <taxon>Poaceae</taxon>
        <taxon>PACMAD clade</taxon>
        <taxon>Arundinoideae</taxon>
        <taxon>Arundineae</taxon>
        <taxon>Arundo</taxon>
    </lineage>
</organism>
<reference evidence="1" key="2">
    <citation type="journal article" date="2015" name="Data Brief">
        <title>Shoot transcriptome of the giant reed, Arundo donax.</title>
        <authorList>
            <person name="Barrero R.A."/>
            <person name="Guerrero F.D."/>
            <person name="Moolhuijzen P."/>
            <person name="Goolsby J.A."/>
            <person name="Tidwell J."/>
            <person name="Bellgard S.E."/>
            <person name="Bellgard M.I."/>
        </authorList>
    </citation>
    <scope>NUCLEOTIDE SEQUENCE</scope>
    <source>
        <tissue evidence="1">Shoot tissue taken approximately 20 cm above the soil surface</tissue>
    </source>
</reference>
<protein>
    <submittedName>
        <fullName evidence="1">Uncharacterized protein</fullName>
    </submittedName>
</protein>
<name>A0A0A9TFG9_ARUDO</name>
<dbReference type="EMBL" id="GBRH01174425">
    <property type="protein sequence ID" value="JAE23471.1"/>
    <property type="molecule type" value="Transcribed_RNA"/>
</dbReference>
<sequence>MARYNGEVPLVRGNRASSGSADISTPAIFSSPERSASCRAVSPCSFCFLSAAFTLAAPSPSSSSRLARSMRWETILMLPRLAAQCNGVSPFALLAPRRCLALL</sequence>
<proteinExistence type="predicted"/>
<dbReference type="AlphaFoldDB" id="A0A0A9TFG9"/>
<reference evidence="1" key="1">
    <citation type="submission" date="2014-09" db="EMBL/GenBank/DDBJ databases">
        <authorList>
            <person name="Magalhaes I.L.F."/>
            <person name="Oliveira U."/>
            <person name="Santos F.R."/>
            <person name="Vidigal T.H.D.A."/>
            <person name="Brescovit A.D."/>
            <person name="Santos A.J."/>
        </authorList>
    </citation>
    <scope>NUCLEOTIDE SEQUENCE</scope>
    <source>
        <tissue evidence="1">Shoot tissue taken approximately 20 cm above the soil surface</tissue>
    </source>
</reference>
<accession>A0A0A9TFG9</accession>
<evidence type="ECO:0000313" key="1">
    <source>
        <dbReference type="EMBL" id="JAE23471.1"/>
    </source>
</evidence>